<evidence type="ECO:0000256" key="2">
    <source>
        <dbReference type="ARBA" id="ARBA00008352"/>
    </source>
</evidence>
<organism evidence="5 6">
    <name type="scientific">Spodoptera exigua</name>
    <name type="common">Beet armyworm</name>
    <name type="synonym">Noctua fulgens</name>
    <dbReference type="NCBI Taxonomy" id="7107"/>
    <lineage>
        <taxon>Eukaryota</taxon>
        <taxon>Metazoa</taxon>
        <taxon>Ecdysozoa</taxon>
        <taxon>Arthropoda</taxon>
        <taxon>Hexapoda</taxon>
        <taxon>Insecta</taxon>
        <taxon>Pterygota</taxon>
        <taxon>Neoptera</taxon>
        <taxon>Endopterygota</taxon>
        <taxon>Lepidoptera</taxon>
        <taxon>Glossata</taxon>
        <taxon>Ditrysia</taxon>
        <taxon>Noctuoidea</taxon>
        <taxon>Noctuidae</taxon>
        <taxon>Amphipyrinae</taxon>
        <taxon>Spodoptera</taxon>
    </lineage>
</organism>
<reference evidence="5" key="1">
    <citation type="journal article" date="2021" name="G3 (Bethesda)">
        <title>Genome and transcriptome analysis of the beet armyworm Spodoptera exigua reveals targets for pest control. .</title>
        <authorList>
            <person name="Simon S."/>
            <person name="Breeschoten T."/>
            <person name="Jansen H.J."/>
            <person name="Dirks R.P."/>
            <person name="Schranz M.E."/>
            <person name="Ros V.I.D."/>
        </authorList>
    </citation>
    <scope>NUCLEOTIDE SEQUENCE</scope>
    <source>
        <strain evidence="5">TB_SE_WUR_2020</strain>
    </source>
</reference>
<proteinExistence type="inferred from homology"/>
<feature type="region of interest" description="Disordered" evidence="4">
    <location>
        <begin position="155"/>
        <end position="222"/>
    </location>
</feature>
<name>A0A922SG57_SPOEX</name>
<dbReference type="GO" id="GO:0006383">
    <property type="term" value="P:transcription by RNA polymerase III"/>
    <property type="evidence" value="ECO:0007669"/>
    <property type="project" value="UniProtKB-UniRule"/>
</dbReference>
<comment type="similarity">
    <text evidence="2">Belongs to the eukaryotic RPC7 RNA polymerase subunit family.</text>
</comment>
<gene>
    <name evidence="5" type="ORF">HF086_016164</name>
</gene>
<evidence type="ECO:0000256" key="1">
    <source>
        <dbReference type="ARBA" id="ARBA00004123"/>
    </source>
</evidence>
<dbReference type="EMBL" id="JACEFF010000449">
    <property type="protein sequence ID" value="KAH9637142.1"/>
    <property type="molecule type" value="Genomic_DNA"/>
</dbReference>
<dbReference type="PANTHER" id="PTHR15367">
    <property type="entry name" value="DNA-DIRECTED RNA POLYMERASE III"/>
    <property type="match status" value="1"/>
</dbReference>
<sequence length="222" mass="24911">MAGRGRGRGGSNLSLTHDQLQALGIARGENTPQTVVPPPLFPKLEAKPLPLTYDAATDYMLIVKDQFIEYLHESPAYVKKPAQTDGVERYSDKYKMLALNAKKDKVLDCVWANMPTELRPQAKKLRASAVAGPKRKLDDAAAIAKRLQTLEKKEIQEGDEAMDATENEEAVNNKEVNDDEEVEDEHEEEFEIDDGTDYANNYFDNGEDYDEEDDNLDDGPVY</sequence>
<comment type="caution">
    <text evidence="5">The sequence shown here is derived from an EMBL/GenBank/DDBJ whole genome shotgun (WGS) entry which is preliminary data.</text>
</comment>
<evidence type="ECO:0008006" key="7">
    <source>
        <dbReference type="Google" id="ProtNLM"/>
    </source>
</evidence>
<keyword evidence="3" id="KW-0539">Nucleus</keyword>
<feature type="compositionally biased region" description="Acidic residues" evidence="4">
    <location>
        <begin position="205"/>
        <end position="222"/>
    </location>
</feature>
<comment type="subcellular location">
    <subcellularLocation>
        <location evidence="1">Nucleus</location>
    </subcellularLocation>
</comment>
<feature type="compositionally biased region" description="Acidic residues" evidence="4">
    <location>
        <begin position="157"/>
        <end position="169"/>
    </location>
</feature>
<protein>
    <recommendedName>
        <fullName evidence="7">DNA-directed RNA polymerase III subunit</fullName>
    </recommendedName>
</protein>
<dbReference type="AlphaFoldDB" id="A0A922SG57"/>
<evidence type="ECO:0000256" key="3">
    <source>
        <dbReference type="ARBA" id="ARBA00023242"/>
    </source>
</evidence>
<feature type="compositionally biased region" description="Acidic residues" evidence="4">
    <location>
        <begin position="177"/>
        <end position="196"/>
    </location>
</feature>
<dbReference type="GO" id="GO:0005666">
    <property type="term" value="C:RNA polymerase III complex"/>
    <property type="evidence" value="ECO:0007669"/>
    <property type="project" value="UniProtKB-UniRule"/>
</dbReference>
<accession>A0A922SG57</accession>
<dbReference type="Proteomes" id="UP000814243">
    <property type="component" value="Unassembled WGS sequence"/>
</dbReference>
<evidence type="ECO:0000256" key="4">
    <source>
        <dbReference type="SAM" id="MobiDB-lite"/>
    </source>
</evidence>
<dbReference type="PANTHER" id="PTHR15367:SF2">
    <property type="entry name" value="DNA-DIRECTED RNA POLYMERASE III SUBUNIT"/>
    <property type="match status" value="1"/>
</dbReference>
<evidence type="ECO:0000313" key="5">
    <source>
        <dbReference type="EMBL" id="KAH9637142.1"/>
    </source>
</evidence>
<evidence type="ECO:0000313" key="6">
    <source>
        <dbReference type="Proteomes" id="UP000814243"/>
    </source>
</evidence>
<dbReference type="Pfam" id="PF11705">
    <property type="entry name" value="RNA_pol_3_Rpc31"/>
    <property type="match status" value="1"/>
</dbReference>
<dbReference type="InterPro" id="IPR024661">
    <property type="entry name" value="RNA_pol_III_Rpc31"/>
</dbReference>